<gene>
    <name evidence="2" type="ORF">DET54_11099</name>
</gene>
<dbReference type="InterPro" id="IPR012334">
    <property type="entry name" value="Pectin_lyas_fold"/>
</dbReference>
<dbReference type="Proteomes" id="UP000248827">
    <property type="component" value="Unassembled WGS sequence"/>
</dbReference>
<dbReference type="Pfam" id="PF07602">
    <property type="entry name" value="DUF1565"/>
    <property type="match status" value="1"/>
</dbReference>
<dbReference type="InterPro" id="IPR011459">
    <property type="entry name" value="DUF1565"/>
</dbReference>
<name>A0ABX9BH35_9BACL</name>
<accession>A0ABX9BH35</accession>
<comment type="caution">
    <text evidence="2">The sequence shown here is derived from an EMBL/GenBank/DDBJ whole genome shotgun (WGS) entry which is preliminary data.</text>
</comment>
<sequence>MPKETKRLKLPLPLGNENVTRESINGIFEKIDAGVATQADLDTLREAVSKMDIPDASLTQKGKVQLSSKTDGTSETMAATEKAVSDARVAAETNAKQQSEDYTNRKFDSVLENPPNLLMNPTGQLGLNYWRAFGSGSWGVRSSVLGSYFYISGSLTQTTYLESFPIKEADLLESTVNLSVEFNTFGSTGKLYVELLDQAGNTISQLFSETNREWHQKNVSLVLGQVSILYVRLVCTEGTVQGIRGFRKVMLYKGGIEVPFNNFSDMRALNNREANFLSENVYVNAENGNDAGRGTISSPFKTLGRAIKACASWNNNWFIINLAKGTYAASSISNFKSDDPLGTGIGRIRIVGTDSQKSVITGMTNIDSNYNRIVFDNIQFGNADFSAIFASSNSFLEIRNCTFLGASGIVALNIHQTNALIENCSFSNFQTVMNVGSFSRVVSRENTGSANTIGLIATVGGVICRSGTQPSATTATKVEPGGQII</sequence>
<evidence type="ECO:0000313" key="3">
    <source>
        <dbReference type="Proteomes" id="UP000248827"/>
    </source>
</evidence>
<reference evidence="2 3" key="1">
    <citation type="submission" date="2018-06" db="EMBL/GenBank/DDBJ databases">
        <title>Freshwater and sediment microbial communities from various areas in North America, analyzing microbe dynamics in response to fracking.</title>
        <authorList>
            <person name="Lamendella R."/>
        </authorList>
    </citation>
    <scope>NUCLEOTIDE SEQUENCE [LARGE SCALE GENOMIC DNA]</scope>
    <source>
        <strain evidence="2 3">NG-13</strain>
    </source>
</reference>
<keyword evidence="3" id="KW-1185">Reference proteome</keyword>
<dbReference type="EMBL" id="QLLI01000010">
    <property type="protein sequence ID" value="RAI92391.1"/>
    <property type="molecule type" value="Genomic_DNA"/>
</dbReference>
<dbReference type="RefSeq" id="WP_111620525.1">
    <property type="nucleotide sequence ID" value="NZ_QLLI01000010.1"/>
</dbReference>
<organism evidence="2 3">
    <name type="scientific">Paenibacillus pabuli</name>
    <dbReference type="NCBI Taxonomy" id="1472"/>
    <lineage>
        <taxon>Bacteria</taxon>
        <taxon>Bacillati</taxon>
        <taxon>Bacillota</taxon>
        <taxon>Bacilli</taxon>
        <taxon>Bacillales</taxon>
        <taxon>Paenibacillaceae</taxon>
        <taxon>Paenibacillus</taxon>
    </lineage>
</organism>
<dbReference type="Gene3D" id="2.160.20.10">
    <property type="entry name" value="Single-stranded right-handed beta-helix, Pectin lyase-like"/>
    <property type="match status" value="1"/>
</dbReference>
<evidence type="ECO:0000313" key="2">
    <source>
        <dbReference type="EMBL" id="RAI92391.1"/>
    </source>
</evidence>
<evidence type="ECO:0000259" key="1">
    <source>
        <dbReference type="Pfam" id="PF07602"/>
    </source>
</evidence>
<dbReference type="SUPFAM" id="SSF51126">
    <property type="entry name" value="Pectin lyase-like"/>
    <property type="match status" value="1"/>
</dbReference>
<proteinExistence type="predicted"/>
<dbReference type="InterPro" id="IPR005068">
    <property type="entry name" value="Phage_lambda_Stf-r2"/>
</dbReference>
<dbReference type="InterPro" id="IPR011050">
    <property type="entry name" value="Pectin_lyase_fold/virulence"/>
</dbReference>
<protein>
    <submittedName>
        <fullName evidence="2">Uncharacterized protein DUF1565</fullName>
    </submittedName>
</protein>
<feature type="domain" description="DUF1565" evidence="1">
    <location>
        <begin position="287"/>
        <end position="455"/>
    </location>
</feature>
<dbReference type="Pfam" id="PF03406">
    <property type="entry name" value="Phage_fiber_2"/>
    <property type="match status" value="1"/>
</dbReference>